<name>A0A1I8ARJ9_9BILA</name>
<proteinExistence type="predicted"/>
<keyword evidence="1" id="KW-1185">Reference proteome</keyword>
<dbReference type="AlphaFoldDB" id="A0A1I8ARJ9"/>
<sequence length="42" mass="4827">MPLNQIVAKLLTCLQDENVGECKVKRKLDNRREIVYTIPANV</sequence>
<reference evidence="2" key="1">
    <citation type="submission" date="2016-11" db="UniProtKB">
        <authorList>
            <consortium name="WormBaseParasite"/>
        </authorList>
    </citation>
    <scope>IDENTIFICATION</scope>
</reference>
<accession>A0A1I8ARJ9</accession>
<organism evidence="1 2">
    <name type="scientific">Steinernema glaseri</name>
    <dbReference type="NCBI Taxonomy" id="37863"/>
    <lineage>
        <taxon>Eukaryota</taxon>
        <taxon>Metazoa</taxon>
        <taxon>Ecdysozoa</taxon>
        <taxon>Nematoda</taxon>
        <taxon>Chromadorea</taxon>
        <taxon>Rhabditida</taxon>
        <taxon>Tylenchina</taxon>
        <taxon>Panagrolaimomorpha</taxon>
        <taxon>Strongyloidoidea</taxon>
        <taxon>Steinernematidae</taxon>
        <taxon>Steinernema</taxon>
    </lineage>
</organism>
<protein>
    <submittedName>
        <fullName evidence="2">Transcriptional regulator</fullName>
    </submittedName>
</protein>
<evidence type="ECO:0000313" key="1">
    <source>
        <dbReference type="Proteomes" id="UP000095287"/>
    </source>
</evidence>
<evidence type="ECO:0000313" key="2">
    <source>
        <dbReference type="WBParaSite" id="L893_g8729.t1"/>
    </source>
</evidence>
<dbReference type="WBParaSite" id="L893_g8729.t1">
    <property type="protein sequence ID" value="L893_g8729.t1"/>
    <property type="gene ID" value="L893_g8729"/>
</dbReference>
<dbReference type="Proteomes" id="UP000095287">
    <property type="component" value="Unplaced"/>
</dbReference>